<protein>
    <recommendedName>
        <fullName evidence="5">Spindle pole body component</fullName>
    </recommendedName>
</protein>
<evidence type="ECO:0000313" key="10">
    <source>
        <dbReference type="Proteomes" id="UP000789739"/>
    </source>
</evidence>
<dbReference type="FunFam" id="1.20.120.1900:FF:000011">
    <property type="entry name" value="Spindle pole body component"/>
    <property type="match status" value="1"/>
</dbReference>
<dbReference type="GO" id="GO:0000922">
    <property type="term" value="C:spindle pole"/>
    <property type="evidence" value="ECO:0007669"/>
    <property type="project" value="InterPro"/>
</dbReference>
<evidence type="ECO:0000256" key="6">
    <source>
        <dbReference type="SAM" id="MobiDB-lite"/>
    </source>
</evidence>
<proteinExistence type="inferred from homology"/>
<feature type="domain" description="Gamma tubulin complex component C-terminal" evidence="7">
    <location>
        <begin position="431"/>
        <end position="812"/>
    </location>
</feature>
<dbReference type="Gene3D" id="1.20.120.1900">
    <property type="entry name" value="Gamma-tubulin complex, C-terminal domain"/>
    <property type="match status" value="1"/>
</dbReference>
<dbReference type="GO" id="GO:0051225">
    <property type="term" value="P:spindle assembly"/>
    <property type="evidence" value="ECO:0007669"/>
    <property type="project" value="TreeGrafter"/>
</dbReference>
<accession>A0A9N9EYV0</accession>
<evidence type="ECO:0000256" key="3">
    <source>
        <dbReference type="ARBA" id="ARBA00022701"/>
    </source>
</evidence>
<evidence type="ECO:0000259" key="8">
    <source>
        <dbReference type="Pfam" id="PF17681"/>
    </source>
</evidence>
<dbReference type="Pfam" id="PF17681">
    <property type="entry name" value="GCP_N_terminal"/>
    <property type="match status" value="1"/>
</dbReference>
<dbReference type="GO" id="GO:0043015">
    <property type="term" value="F:gamma-tubulin binding"/>
    <property type="evidence" value="ECO:0007669"/>
    <property type="project" value="InterPro"/>
</dbReference>
<dbReference type="PANTHER" id="PTHR19302">
    <property type="entry name" value="GAMMA TUBULIN COMPLEX PROTEIN"/>
    <property type="match status" value="1"/>
</dbReference>
<dbReference type="GO" id="GO:0000278">
    <property type="term" value="P:mitotic cell cycle"/>
    <property type="evidence" value="ECO:0007669"/>
    <property type="project" value="TreeGrafter"/>
</dbReference>
<feature type="domain" description="Gamma tubulin complex component protein N-terminal" evidence="8">
    <location>
        <begin position="80"/>
        <end position="427"/>
    </location>
</feature>
<comment type="similarity">
    <text evidence="1 5">Belongs to the TUBGCP family.</text>
</comment>
<dbReference type="OrthoDB" id="2192946at2759"/>
<dbReference type="AlphaFoldDB" id="A0A9N9EYV0"/>
<evidence type="ECO:0000259" key="7">
    <source>
        <dbReference type="Pfam" id="PF04130"/>
    </source>
</evidence>
<evidence type="ECO:0000256" key="2">
    <source>
        <dbReference type="ARBA" id="ARBA00022490"/>
    </source>
</evidence>
<keyword evidence="10" id="KW-1185">Reference proteome</keyword>
<dbReference type="GO" id="GO:0005874">
    <property type="term" value="C:microtubule"/>
    <property type="evidence" value="ECO:0007669"/>
    <property type="project" value="UniProtKB-KW"/>
</dbReference>
<dbReference type="GO" id="GO:0044732">
    <property type="term" value="C:mitotic spindle pole body"/>
    <property type="evidence" value="ECO:0007669"/>
    <property type="project" value="TreeGrafter"/>
</dbReference>
<name>A0A9N9EYV0_9GLOM</name>
<comment type="caution">
    <text evidence="9">The sequence shown here is derived from an EMBL/GenBank/DDBJ whole genome shotgun (WGS) entry which is preliminary data.</text>
</comment>
<reference evidence="9" key="1">
    <citation type="submission" date="2021-06" db="EMBL/GenBank/DDBJ databases">
        <authorList>
            <person name="Kallberg Y."/>
            <person name="Tangrot J."/>
            <person name="Rosling A."/>
        </authorList>
    </citation>
    <scope>NUCLEOTIDE SEQUENCE</scope>
    <source>
        <strain evidence="9">BR232B</strain>
    </source>
</reference>
<evidence type="ECO:0000256" key="5">
    <source>
        <dbReference type="RuleBase" id="RU363050"/>
    </source>
</evidence>
<dbReference type="Proteomes" id="UP000789739">
    <property type="component" value="Unassembled WGS sequence"/>
</dbReference>
<dbReference type="InterPro" id="IPR007259">
    <property type="entry name" value="GCP"/>
</dbReference>
<feature type="region of interest" description="Disordered" evidence="6">
    <location>
        <begin position="27"/>
        <end position="53"/>
    </location>
</feature>
<feature type="compositionally biased region" description="Basic and acidic residues" evidence="6">
    <location>
        <begin position="526"/>
        <end position="538"/>
    </location>
</feature>
<dbReference type="GO" id="GO:0051011">
    <property type="term" value="F:microtubule minus-end binding"/>
    <property type="evidence" value="ECO:0007669"/>
    <property type="project" value="TreeGrafter"/>
</dbReference>
<dbReference type="PANTHER" id="PTHR19302:SF13">
    <property type="entry name" value="GAMMA-TUBULIN COMPLEX COMPONENT 2"/>
    <property type="match status" value="1"/>
</dbReference>
<organism evidence="9 10">
    <name type="scientific">Paraglomus brasilianum</name>
    <dbReference type="NCBI Taxonomy" id="144538"/>
    <lineage>
        <taxon>Eukaryota</taxon>
        <taxon>Fungi</taxon>
        <taxon>Fungi incertae sedis</taxon>
        <taxon>Mucoromycota</taxon>
        <taxon>Glomeromycotina</taxon>
        <taxon>Glomeromycetes</taxon>
        <taxon>Paraglomerales</taxon>
        <taxon>Paraglomeraceae</taxon>
        <taxon>Paraglomus</taxon>
    </lineage>
</organism>
<dbReference type="InterPro" id="IPR042241">
    <property type="entry name" value="GCP_C_sf"/>
</dbReference>
<dbReference type="GO" id="GO:0000930">
    <property type="term" value="C:gamma-tubulin complex"/>
    <property type="evidence" value="ECO:0007669"/>
    <property type="project" value="TreeGrafter"/>
</dbReference>
<dbReference type="InterPro" id="IPR040457">
    <property type="entry name" value="GCP_C"/>
</dbReference>
<comment type="subcellular location">
    <subcellularLocation>
        <location evidence="5">Cytoplasm</location>
        <location evidence="5">Cytoskeleton</location>
        <location evidence="5">Microtubule organizing center</location>
    </subcellularLocation>
</comment>
<gene>
    <name evidence="9" type="ORF">PBRASI_LOCUS2401</name>
</gene>
<keyword evidence="2 5" id="KW-0963">Cytoplasm</keyword>
<feature type="region of interest" description="Disordered" evidence="6">
    <location>
        <begin position="525"/>
        <end position="552"/>
    </location>
</feature>
<keyword evidence="3 5" id="KW-0493">Microtubule</keyword>
<keyword evidence="4 5" id="KW-0206">Cytoskeleton</keyword>
<evidence type="ECO:0000256" key="4">
    <source>
        <dbReference type="ARBA" id="ARBA00023212"/>
    </source>
</evidence>
<dbReference type="GO" id="GO:0031122">
    <property type="term" value="P:cytoplasmic microtubule organization"/>
    <property type="evidence" value="ECO:0007669"/>
    <property type="project" value="TreeGrafter"/>
</dbReference>
<evidence type="ECO:0000313" key="9">
    <source>
        <dbReference type="EMBL" id="CAG8496904.1"/>
    </source>
</evidence>
<dbReference type="EMBL" id="CAJVPI010000186">
    <property type="protein sequence ID" value="CAG8496904.1"/>
    <property type="molecule type" value="Genomic_DNA"/>
</dbReference>
<dbReference type="InterPro" id="IPR041470">
    <property type="entry name" value="GCP_N"/>
</dbReference>
<sequence length="819" mass="93764">MSGKQNLGSFKSLARGIIGASAFVQESKSSKASPAEPVKRKHRVKSIGGREASSPKSFERAFSELIIGSLPTQLQEYAIIEDLLFVMMGIEGKYIGVNKADGLTEEIRYIEGIDYVVDSTLDPSLKDLAERILPLATYYTAIGAFVETYSEMKYGFVNHALCGAIRELLKEYLILITQLEHQFRTSSSFTLQKFWFYVHPTLHTMSNIHSLVMEIRDNYQESMEDDDSINGYDELLNSDGFSKKNSIPQQVKGGGILSILSYRMSQMSGDPDTKKLYVYLLSKASKPYISMMHTWIHHGEIRDPYDEFMIQERKNVKKEHLKEDFNDTYWEMRYTIRENTVPPFLIPFQKKILLAGKYLNVIRECGIAIEEPRKKTIDESVAESKADRTDVNMNSDVLLAMDGGRFVENIEIAYKRANRTLLDLLLKDQQLLARLRSIKRYFFLDQSDFFTHFLDLAWSELKKPSTQVSITKLQSLLDLVLRNPSSVAYADPFKEDVKVEMSSVGLVEQLLRIINVEPTAMTRGGRAAEDLGGRRGEESDGEGLDEGGGERQTYAPSVIGSIIGSITGTLVGGHSTGGGKQLTGIEALSLDYVVTFPLSLVISRKALTKYQLLFRHLLYLKYVEQLLCNIWTEHFKSFHWREESGHPSITAWKNRMYALRQRMLVFIQQFSYYVTNEVLERQWRILQSNLAKLSTVDQVLEYHTDFLDTCLKECMLTNAKLLRIFAKLTHTCVLFANYTEKFRKSLMVLKSQSDGNNSGPVSLEQQEKTLHKFEDNFLYHIKLLIEALNFYSATETVQFLCLVVRLDYNLYYYNQPSKR</sequence>
<dbReference type="GO" id="GO:0051321">
    <property type="term" value="P:meiotic cell cycle"/>
    <property type="evidence" value="ECO:0007669"/>
    <property type="project" value="TreeGrafter"/>
</dbReference>
<dbReference type="GO" id="GO:0007020">
    <property type="term" value="P:microtubule nucleation"/>
    <property type="evidence" value="ECO:0007669"/>
    <property type="project" value="InterPro"/>
</dbReference>
<dbReference type="Pfam" id="PF04130">
    <property type="entry name" value="GCP_C_terminal"/>
    <property type="match status" value="1"/>
</dbReference>
<evidence type="ECO:0000256" key="1">
    <source>
        <dbReference type="ARBA" id="ARBA00010337"/>
    </source>
</evidence>